<keyword evidence="2" id="KW-0238">DNA-binding</keyword>
<keyword evidence="1" id="KW-0805">Transcription regulation</keyword>
<dbReference type="Gene3D" id="3.40.50.2300">
    <property type="match status" value="2"/>
</dbReference>
<sequence length="319" mass="34736">MATVSLVMRGLKGPSQATRRRIFDVAQRLGYFPAILTPKMTVILRADRQGQALMDALRDDPFYAQVFAGIEARAATLRLRLGTERHREDVEPYGMIYVGHNAGKLLVEAESGGGLHPAAPTVVVNQTHPQLDHVITQNRHGAALAVAHLLERVSADSHVAIVTGPINFESYEVRLHGAQAALQAAGRLHPELVFALESLGGCRREYAQRVGREAARWLLAQPHTIGGVFVYNDIAASALMNELLDRGMRLPNQLKVVGFEDTPEAAAAPVPLTTVRVDHHSMGAWAVDLLLLRMMEPARPTAGVTVGIELVERRSTALD</sequence>
<dbReference type="SUPFAM" id="SSF53822">
    <property type="entry name" value="Periplasmic binding protein-like I"/>
    <property type="match status" value="1"/>
</dbReference>
<keyword evidence="3" id="KW-0804">Transcription</keyword>
<comment type="caution">
    <text evidence="5">The sequence shown here is derived from an EMBL/GenBank/DDBJ whole genome shotgun (WGS) entry which is preliminary data.</text>
</comment>
<dbReference type="Proteomes" id="UP000186607">
    <property type="component" value="Unassembled WGS sequence"/>
</dbReference>
<dbReference type="CDD" id="cd01392">
    <property type="entry name" value="HTH_LacI"/>
    <property type="match status" value="1"/>
</dbReference>
<evidence type="ECO:0000259" key="4">
    <source>
        <dbReference type="Pfam" id="PF13377"/>
    </source>
</evidence>
<dbReference type="PANTHER" id="PTHR30146:SF109">
    <property type="entry name" value="HTH-TYPE TRANSCRIPTIONAL REGULATOR GALS"/>
    <property type="match status" value="1"/>
</dbReference>
<dbReference type="GO" id="GO:0000976">
    <property type="term" value="F:transcription cis-regulatory region binding"/>
    <property type="evidence" value="ECO:0007669"/>
    <property type="project" value="TreeGrafter"/>
</dbReference>
<dbReference type="InterPro" id="IPR028082">
    <property type="entry name" value="Peripla_BP_I"/>
</dbReference>
<dbReference type="InterPro" id="IPR000843">
    <property type="entry name" value="HTH_LacI"/>
</dbReference>
<organism evidence="5 6">
    <name type="scientific">Deinococcus marmoris</name>
    <dbReference type="NCBI Taxonomy" id="249408"/>
    <lineage>
        <taxon>Bacteria</taxon>
        <taxon>Thermotogati</taxon>
        <taxon>Deinococcota</taxon>
        <taxon>Deinococci</taxon>
        <taxon>Deinococcales</taxon>
        <taxon>Deinococcaceae</taxon>
        <taxon>Deinococcus</taxon>
    </lineage>
</organism>
<evidence type="ECO:0000256" key="2">
    <source>
        <dbReference type="ARBA" id="ARBA00023125"/>
    </source>
</evidence>
<evidence type="ECO:0000256" key="1">
    <source>
        <dbReference type="ARBA" id="ARBA00023015"/>
    </source>
</evidence>
<dbReference type="InterPro" id="IPR046335">
    <property type="entry name" value="LacI/GalR-like_sensor"/>
</dbReference>
<evidence type="ECO:0000313" key="6">
    <source>
        <dbReference type="Proteomes" id="UP000186607"/>
    </source>
</evidence>
<dbReference type="STRING" id="249408.BOO71_0015040"/>
<dbReference type="EMBL" id="MSTI01000183">
    <property type="protein sequence ID" value="OLV15380.1"/>
    <property type="molecule type" value="Genomic_DNA"/>
</dbReference>
<protein>
    <submittedName>
        <fullName evidence="5">Transcriptional regulator, LacI family</fullName>
    </submittedName>
</protein>
<accession>A0A1U7NR36</accession>
<dbReference type="InterPro" id="IPR010982">
    <property type="entry name" value="Lambda_DNA-bd_dom_sf"/>
</dbReference>
<feature type="domain" description="Transcriptional regulator LacI/GalR-like sensor" evidence="4">
    <location>
        <begin position="159"/>
        <end position="316"/>
    </location>
</feature>
<dbReference type="GO" id="GO:0003700">
    <property type="term" value="F:DNA-binding transcription factor activity"/>
    <property type="evidence" value="ECO:0007669"/>
    <property type="project" value="TreeGrafter"/>
</dbReference>
<proteinExistence type="predicted"/>
<dbReference type="AlphaFoldDB" id="A0A1U7NR36"/>
<keyword evidence="6" id="KW-1185">Reference proteome</keyword>
<evidence type="ECO:0000313" key="5">
    <source>
        <dbReference type="EMBL" id="OLV15380.1"/>
    </source>
</evidence>
<dbReference type="Gene3D" id="1.10.260.40">
    <property type="entry name" value="lambda repressor-like DNA-binding domains"/>
    <property type="match status" value="1"/>
</dbReference>
<dbReference type="Pfam" id="PF13377">
    <property type="entry name" value="Peripla_BP_3"/>
    <property type="match status" value="1"/>
</dbReference>
<evidence type="ECO:0000256" key="3">
    <source>
        <dbReference type="ARBA" id="ARBA00023163"/>
    </source>
</evidence>
<name>A0A1U7NR36_9DEIO</name>
<dbReference type="PANTHER" id="PTHR30146">
    <property type="entry name" value="LACI-RELATED TRANSCRIPTIONAL REPRESSOR"/>
    <property type="match status" value="1"/>
</dbReference>
<reference evidence="5 6" key="1">
    <citation type="submission" date="2017-01" db="EMBL/GenBank/DDBJ databases">
        <title>Genome Analysis of Deinococcus marmoris KOPRI26562.</title>
        <authorList>
            <person name="Kim J.H."/>
            <person name="Oh H.-M."/>
        </authorList>
    </citation>
    <scope>NUCLEOTIDE SEQUENCE [LARGE SCALE GENOMIC DNA]</scope>
    <source>
        <strain evidence="5 6">KOPRI26562</strain>
    </source>
</reference>
<gene>
    <name evidence="5" type="ORF">BOO71_0015040</name>
</gene>